<reference evidence="1 2" key="1">
    <citation type="submission" date="2020-08" db="EMBL/GenBank/DDBJ databases">
        <title>Sequencing the genomes of 1000 actinobacteria strains.</title>
        <authorList>
            <person name="Klenk H.-P."/>
        </authorList>
    </citation>
    <scope>NUCLEOTIDE SEQUENCE [LARGE SCALE GENOMIC DNA]</scope>
    <source>
        <strain evidence="1 2">DSM 45584</strain>
    </source>
</reference>
<dbReference type="InterPro" id="IPR036663">
    <property type="entry name" value="Fumarylacetoacetase_C_sf"/>
</dbReference>
<dbReference type="Gene3D" id="3.90.850.10">
    <property type="entry name" value="Fumarylacetoacetase-like, C-terminal domain"/>
    <property type="match status" value="1"/>
</dbReference>
<keyword evidence="2" id="KW-1185">Reference proteome</keyword>
<evidence type="ECO:0000313" key="2">
    <source>
        <dbReference type="Proteomes" id="UP000584374"/>
    </source>
</evidence>
<gene>
    <name evidence="1" type="ORF">BJ970_004727</name>
</gene>
<dbReference type="EMBL" id="JACHIW010000001">
    <property type="protein sequence ID" value="MBB5157193.1"/>
    <property type="molecule type" value="Genomic_DNA"/>
</dbReference>
<dbReference type="SUPFAM" id="SSF56529">
    <property type="entry name" value="FAH"/>
    <property type="match status" value="1"/>
</dbReference>
<proteinExistence type="predicted"/>
<comment type="caution">
    <text evidence="1">The sequence shown here is derived from an EMBL/GenBank/DDBJ whole genome shotgun (WGS) entry which is preliminary data.</text>
</comment>
<dbReference type="Proteomes" id="UP000584374">
    <property type="component" value="Unassembled WGS sequence"/>
</dbReference>
<name>A0A840QIH1_9PSEU</name>
<dbReference type="GO" id="GO:0003824">
    <property type="term" value="F:catalytic activity"/>
    <property type="evidence" value="ECO:0007669"/>
    <property type="project" value="InterPro"/>
</dbReference>
<sequence>MILSGALGPMRPVEPGSAVEAAITGLGSVSVSFSPKEA</sequence>
<accession>A0A840QIH1</accession>
<dbReference type="AlphaFoldDB" id="A0A840QIH1"/>
<protein>
    <submittedName>
        <fullName evidence="1">2-keto-4-pentenoate hydratase</fullName>
    </submittedName>
</protein>
<organism evidence="1 2">
    <name type="scientific">Saccharopolyspora phatthalungensis</name>
    <dbReference type="NCBI Taxonomy" id="664693"/>
    <lineage>
        <taxon>Bacteria</taxon>
        <taxon>Bacillati</taxon>
        <taxon>Actinomycetota</taxon>
        <taxon>Actinomycetes</taxon>
        <taxon>Pseudonocardiales</taxon>
        <taxon>Pseudonocardiaceae</taxon>
        <taxon>Saccharopolyspora</taxon>
    </lineage>
</organism>
<evidence type="ECO:0000313" key="1">
    <source>
        <dbReference type="EMBL" id="MBB5157193.1"/>
    </source>
</evidence>